<evidence type="ECO:0000256" key="3">
    <source>
        <dbReference type="ARBA" id="ARBA00022630"/>
    </source>
</evidence>
<dbReference type="SUPFAM" id="SSF54373">
    <property type="entry name" value="FAD-linked reductases, C-terminal domain"/>
    <property type="match status" value="1"/>
</dbReference>
<dbReference type="PROSITE" id="PS00623">
    <property type="entry name" value="GMC_OXRED_1"/>
    <property type="match status" value="1"/>
</dbReference>
<comment type="similarity">
    <text evidence="2 6">Belongs to the GMC oxidoreductase family.</text>
</comment>
<dbReference type="InterPro" id="IPR007867">
    <property type="entry name" value="GMC_OxRtase_C"/>
</dbReference>
<organism evidence="9 10">
    <name type="scientific">Advenella mimigardefordensis (strain DSM 17166 / LMG 22922 / DPN7)</name>
    <dbReference type="NCBI Taxonomy" id="1247726"/>
    <lineage>
        <taxon>Bacteria</taxon>
        <taxon>Pseudomonadati</taxon>
        <taxon>Pseudomonadota</taxon>
        <taxon>Betaproteobacteria</taxon>
        <taxon>Burkholderiales</taxon>
        <taxon>Alcaligenaceae</taxon>
    </lineage>
</organism>
<evidence type="ECO:0000256" key="4">
    <source>
        <dbReference type="ARBA" id="ARBA00022827"/>
    </source>
</evidence>
<proteinExistence type="inferred from homology"/>
<evidence type="ECO:0000259" key="8">
    <source>
        <dbReference type="PROSITE" id="PS00624"/>
    </source>
</evidence>
<comment type="cofactor">
    <cofactor evidence="1 5">
        <name>FAD</name>
        <dbReference type="ChEBI" id="CHEBI:57692"/>
    </cofactor>
</comment>
<feature type="domain" description="Glucose-methanol-choline oxidoreductase N-terminal" evidence="7">
    <location>
        <begin position="80"/>
        <end position="103"/>
    </location>
</feature>
<name>W0PBS2_ADVMD</name>
<dbReference type="InterPro" id="IPR012132">
    <property type="entry name" value="GMC_OxRdtase"/>
</dbReference>
<dbReference type="EMBL" id="CP003915">
    <property type="protein sequence ID" value="AHG64176.1"/>
    <property type="molecule type" value="Genomic_DNA"/>
</dbReference>
<keyword evidence="10" id="KW-1185">Reference proteome</keyword>
<dbReference type="Pfam" id="PF05199">
    <property type="entry name" value="GMC_oxred_C"/>
    <property type="match status" value="1"/>
</dbReference>
<dbReference type="Gene3D" id="3.50.50.60">
    <property type="entry name" value="FAD/NAD(P)-binding domain"/>
    <property type="match status" value="1"/>
</dbReference>
<feature type="domain" description="Glucose-methanol-choline oxidoreductase N-terminal" evidence="8">
    <location>
        <begin position="255"/>
        <end position="269"/>
    </location>
</feature>
<dbReference type="GO" id="GO:0050660">
    <property type="term" value="F:flavin adenine dinucleotide binding"/>
    <property type="evidence" value="ECO:0007669"/>
    <property type="project" value="InterPro"/>
</dbReference>
<gene>
    <name evidence="9" type="ORF">MIM_c20970</name>
</gene>
<dbReference type="InterPro" id="IPR000172">
    <property type="entry name" value="GMC_OxRdtase_N"/>
</dbReference>
<dbReference type="RefSeq" id="WP_025372813.1">
    <property type="nucleotide sequence ID" value="NZ_CP003915.1"/>
</dbReference>
<evidence type="ECO:0000313" key="9">
    <source>
        <dbReference type="EMBL" id="AHG64176.1"/>
    </source>
</evidence>
<reference evidence="9 10" key="1">
    <citation type="journal article" date="2014" name="Microbiology">
        <title>Unravelling the complete genome sequence of Advenella mimigardefordensis strain DPN7T and novel insights in the catabolism of the xenobiotic polythioester precursor 3,3'-dithiodipropionate.</title>
        <authorList>
            <person name="Wubbeler J.H."/>
            <person name="Hiessl S."/>
            <person name="Schuldes J."/>
            <person name="Thurmer A."/>
            <person name="Daniel R."/>
            <person name="Steinbuchel A."/>
        </authorList>
    </citation>
    <scope>NUCLEOTIDE SEQUENCE [LARGE SCALE GENOMIC DNA]</scope>
    <source>
        <strain evidence="10">DSM 17166 / LMG 22922 / DPN7</strain>
    </source>
</reference>
<dbReference type="AlphaFoldDB" id="W0PBS2"/>
<dbReference type="PANTHER" id="PTHR11552:SF147">
    <property type="entry name" value="CHOLINE DEHYDROGENASE, MITOCHONDRIAL"/>
    <property type="match status" value="1"/>
</dbReference>
<feature type="binding site" evidence="5">
    <location>
        <position position="218"/>
    </location>
    <ligand>
        <name>FAD</name>
        <dbReference type="ChEBI" id="CHEBI:57692"/>
    </ligand>
</feature>
<dbReference type="eggNOG" id="COG2303">
    <property type="taxonomic scope" value="Bacteria"/>
</dbReference>
<keyword evidence="3 6" id="KW-0285">Flavoprotein</keyword>
<dbReference type="PANTHER" id="PTHR11552">
    <property type="entry name" value="GLUCOSE-METHANOL-CHOLINE GMC OXIDOREDUCTASE"/>
    <property type="match status" value="1"/>
</dbReference>
<dbReference type="SUPFAM" id="SSF51905">
    <property type="entry name" value="FAD/NAD(P)-binding domain"/>
    <property type="match status" value="1"/>
</dbReference>
<evidence type="ECO:0000256" key="1">
    <source>
        <dbReference type="ARBA" id="ARBA00001974"/>
    </source>
</evidence>
<evidence type="ECO:0000256" key="5">
    <source>
        <dbReference type="PIRSR" id="PIRSR000137-2"/>
    </source>
</evidence>
<evidence type="ECO:0000256" key="2">
    <source>
        <dbReference type="ARBA" id="ARBA00010790"/>
    </source>
</evidence>
<dbReference type="Pfam" id="PF00732">
    <property type="entry name" value="GMC_oxred_N"/>
    <property type="match status" value="1"/>
</dbReference>
<dbReference type="KEGG" id="amim:MIM_c20970"/>
<keyword evidence="4 5" id="KW-0274">FAD</keyword>
<dbReference type="Gene3D" id="3.30.560.10">
    <property type="entry name" value="Glucose Oxidase, domain 3"/>
    <property type="match status" value="1"/>
</dbReference>
<sequence length="539" mass="58981">MQTFDFVIVGAGTAGCVLAYRLSARGYRVCVVEAGPVDRNPYIRIPGGIMKTSTDPSITWQFNHQGSANTNGRSIPFIQGRTLGGSSAINGMIYSRGQPADFNGWAAAGAQGWDYESVLPYFRKSERFMGEGEARYRGREGNMPITVLAKRSAVCDSFIRGAVEQGIPYNPDYNGCEQTGVGYTQANIYKGKRWSAAYCFLRPARRQFGVTVITDALVRRIVVADNRATGIEYSRSGETTLHTVRSNICTIISAGSVNSPKLLQLSGIGPARLLQDLGITVVRDLPGVGENLSDHYAARIVVRTPGNVETVNQHSRGIPLIREVTSWMLGRPSILAMSSMSVYAFCKSNETSTENDYAVTFTPASLKAGKTRKLDDFPGVTSGAWRLRPESRGYIRIESRDANHPPIVQPNYLDAESDRRILITALRRSHAILHSDAMKHIFREQVFPTADCQTDEQWLAFIREYGTTAFHLVGTCKMGALSDPMSVVDPTLKIKGIDGLRVVDASVMPTTPSANTNASTLMIAEKAADMILQELGRTS</sequence>
<evidence type="ECO:0000259" key="7">
    <source>
        <dbReference type="PROSITE" id="PS00623"/>
    </source>
</evidence>
<dbReference type="Proteomes" id="UP000019095">
    <property type="component" value="Chromosome"/>
</dbReference>
<dbReference type="STRING" id="1247726.MIM_c20970"/>
<dbReference type="OrthoDB" id="9785276at2"/>
<evidence type="ECO:0000313" key="10">
    <source>
        <dbReference type="Proteomes" id="UP000019095"/>
    </source>
</evidence>
<dbReference type="PATRIC" id="fig|1247726.3.peg.2306"/>
<evidence type="ECO:0000256" key="6">
    <source>
        <dbReference type="RuleBase" id="RU003968"/>
    </source>
</evidence>
<dbReference type="InterPro" id="IPR036188">
    <property type="entry name" value="FAD/NAD-bd_sf"/>
</dbReference>
<dbReference type="GO" id="GO:0016614">
    <property type="term" value="F:oxidoreductase activity, acting on CH-OH group of donors"/>
    <property type="evidence" value="ECO:0007669"/>
    <property type="project" value="InterPro"/>
</dbReference>
<dbReference type="HOGENOM" id="CLU_002865_7_1_4"/>
<protein>
    <submittedName>
        <fullName evidence="9">Putative glucose-methanol-choline oxidoreductase</fullName>
    </submittedName>
</protein>
<accession>W0PBS2</accession>
<dbReference type="PROSITE" id="PS00624">
    <property type="entry name" value="GMC_OXRED_2"/>
    <property type="match status" value="1"/>
</dbReference>
<dbReference type="PIRSF" id="PIRSF000137">
    <property type="entry name" value="Alcohol_oxidase"/>
    <property type="match status" value="1"/>
</dbReference>